<organism evidence="2 3">
    <name type="scientific">Phytophthora rubi</name>
    <dbReference type="NCBI Taxonomy" id="129364"/>
    <lineage>
        <taxon>Eukaryota</taxon>
        <taxon>Sar</taxon>
        <taxon>Stramenopiles</taxon>
        <taxon>Oomycota</taxon>
        <taxon>Peronosporomycetes</taxon>
        <taxon>Peronosporales</taxon>
        <taxon>Peronosporaceae</taxon>
        <taxon>Phytophthora</taxon>
    </lineage>
</organism>
<dbReference type="AlphaFoldDB" id="A0A6A4EAK3"/>
<accession>A0A6A4EAK3</accession>
<feature type="region of interest" description="Disordered" evidence="1">
    <location>
        <begin position="117"/>
        <end position="190"/>
    </location>
</feature>
<proteinExistence type="predicted"/>
<dbReference type="Proteomes" id="UP000434957">
    <property type="component" value="Unassembled WGS sequence"/>
</dbReference>
<feature type="compositionally biased region" description="Low complexity" evidence="1">
    <location>
        <begin position="64"/>
        <end position="82"/>
    </location>
</feature>
<gene>
    <name evidence="2" type="ORF">PR003_g17971</name>
</gene>
<keyword evidence="3" id="KW-1185">Reference proteome</keyword>
<feature type="region of interest" description="Disordered" evidence="1">
    <location>
        <begin position="1"/>
        <end position="100"/>
    </location>
</feature>
<protein>
    <submittedName>
        <fullName evidence="2">Uncharacterized protein</fullName>
    </submittedName>
</protein>
<evidence type="ECO:0000313" key="3">
    <source>
        <dbReference type="Proteomes" id="UP000434957"/>
    </source>
</evidence>
<evidence type="ECO:0000256" key="1">
    <source>
        <dbReference type="SAM" id="MobiDB-lite"/>
    </source>
</evidence>
<dbReference type="EMBL" id="QXFT01001409">
    <property type="protein sequence ID" value="KAE9319423.1"/>
    <property type="molecule type" value="Genomic_DNA"/>
</dbReference>
<evidence type="ECO:0000313" key="2">
    <source>
        <dbReference type="EMBL" id="KAE9319423.1"/>
    </source>
</evidence>
<feature type="compositionally biased region" description="Basic residues" evidence="1">
    <location>
        <begin position="180"/>
        <end position="190"/>
    </location>
</feature>
<sequence length="190" mass="20767">MRVSKFGCPDATEQPPTAEGEAPRRCHSRLAPQQPKSDPPHPQHHGPFSPSVVYVSGPFRARHGPGSTPTPGPSTTAAACASVSPEPSETGSPTAPNIDTPVARAISRIAAHKRTVDELAEVHRQKKRLVRRRQLRPRSPQRSRSVIAPPAMNHRRPLSGSGLHRPPRARQAQARTVRSTPRRLRGKRPQ</sequence>
<feature type="compositionally biased region" description="Basic residues" evidence="1">
    <location>
        <begin position="124"/>
        <end position="141"/>
    </location>
</feature>
<name>A0A6A4EAK3_9STRA</name>
<feature type="compositionally biased region" description="Polar residues" evidence="1">
    <location>
        <begin position="85"/>
        <end position="97"/>
    </location>
</feature>
<reference evidence="2 3" key="1">
    <citation type="submission" date="2018-08" db="EMBL/GenBank/DDBJ databases">
        <title>Genomic investigation of the strawberry pathogen Phytophthora fragariae indicates pathogenicity is determined by transcriptional variation in three key races.</title>
        <authorList>
            <person name="Adams T.M."/>
            <person name="Armitage A.D."/>
            <person name="Sobczyk M.K."/>
            <person name="Bates H.J."/>
            <person name="Dunwell J.M."/>
            <person name="Nellist C.F."/>
            <person name="Harrison R.J."/>
        </authorList>
    </citation>
    <scope>NUCLEOTIDE SEQUENCE [LARGE SCALE GENOMIC DNA]</scope>
    <source>
        <strain evidence="2 3">SCRP333</strain>
    </source>
</reference>
<comment type="caution">
    <text evidence="2">The sequence shown here is derived from an EMBL/GenBank/DDBJ whole genome shotgun (WGS) entry which is preliminary data.</text>
</comment>